<protein>
    <submittedName>
        <fullName evidence="2">Uncharacterized protein</fullName>
    </submittedName>
</protein>
<comment type="caution">
    <text evidence="2">The sequence shown here is derived from an EMBL/GenBank/DDBJ whole genome shotgun (WGS) entry which is preliminary data.</text>
</comment>
<proteinExistence type="predicted"/>
<reference evidence="3" key="1">
    <citation type="journal article" date="2019" name="Int. J. Syst. Evol. Microbiol.">
        <title>The Global Catalogue of Microorganisms (GCM) 10K type strain sequencing project: providing services to taxonomists for standard genome sequencing and annotation.</title>
        <authorList>
            <consortium name="The Broad Institute Genomics Platform"/>
            <consortium name="The Broad Institute Genome Sequencing Center for Infectious Disease"/>
            <person name="Wu L."/>
            <person name="Ma J."/>
        </authorList>
    </citation>
    <scope>NUCLEOTIDE SEQUENCE [LARGE SCALE GENOMIC DNA]</scope>
    <source>
        <strain evidence="3">CGMCC 1.12778</strain>
    </source>
</reference>
<accession>A0ABQ2AYS7</accession>
<dbReference type="Proteomes" id="UP000643279">
    <property type="component" value="Unassembled WGS sequence"/>
</dbReference>
<feature type="compositionally biased region" description="Basic residues" evidence="1">
    <location>
        <begin position="70"/>
        <end position="79"/>
    </location>
</feature>
<organism evidence="2 3">
    <name type="scientific">Arthrobacter liuii</name>
    <dbReference type="NCBI Taxonomy" id="1476996"/>
    <lineage>
        <taxon>Bacteria</taxon>
        <taxon>Bacillati</taxon>
        <taxon>Actinomycetota</taxon>
        <taxon>Actinomycetes</taxon>
        <taxon>Micrococcales</taxon>
        <taxon>Micrococcaceae</taxon>
        <taxon>Arthrobacter</taxon>
    </lineage>
</organism>
<evidence type="ECO:0000256" key="1">
    <source>
        <dbReference type="SAM" id="MobiDB-lite"/>
    </source>
</evidence>
<dbReference type="EMBL" id="BMFW01000046">
    <property type="protein sequence ID" value="GGI02468.1"/>
    <property type="molecule type" value="Genomic_DNA"/>
</dbReference>
<feature type="region of interest" description="Disordered" evidence="1">
    <location>
        <begin position="36"/>
        <end position="108"/>
    </location>
</feature>
<sequence length="108" mass="11125">MDPWFASVPAGGGLAVVPGRRRVVSAVVFSVWDGMLSGGGRRESGSGDCRDGGGGSKTARFRSVTGGIRRATRARRRPGARTPGGSHSEEHTGPYRGTGAEALHPPIA</sequence>
<keyword evidence="3" id="KW-1185">Reference proteome</keyword>
<name>A0ABQ2AYS7_9MICC</name>
<evidence type="ECO:0000313" key="2">
    <source>
        <dbReference type="EMBL" id="GGI02468.1"/>
    </source>
</evidence>
<feature type="compositionally biased region" description="Basic and acidic residues" evidence="1">
    <location>
        <begin position="40"/>
        <end position="51"/>
    </location>
</feature>
<evidence type="ECO:0000313" key="3">
    <source>
        <dbReference type="Proteomes" id="UP000643279"/>
    </source>
</evidence>
<gene>
    <name evidence="2" type="ORF">GCM10007170_44280</name>
</gene>